<feature type="compositionally biased region" description="Basic and acidic residues" evidence="1">
    <location>
        <begin position="86"/>
        <end position="95"/>
    </location>
</feature>
<keyword evidence="3" id="KW-0732">Signal</keyword>
<feature type="transmembrane region" description="Helical" evidence="2">
    <location>
        <begin position="143"/>
        <end position="162"/>
    </location>
</feature>
<evidence type="ECO:0000256" key="3">
    <source>
        <dbReference type="SAM" id="SignalP"/>
    </source>
</evidence>
<feature type="region of interest" description="Disordered" evidence="1">
    <location>
        <begin position="20"/>
        <end position="136"/>
    </location>
</feature>
<protein>
    <submittedName>
        <fullName evidence="4">Uncharacterized protein</fullName>
    </submittedName>
</protein>
<evidence type="ECO:0000256" key="2">
    <source>
        <dbReference type="SAM" id="Phobius"/>
    </source>
</evidence>
<gene>
    <name evidence="4" type="ORF">ACTOB_002039</name>
</gene>
<reference evidence="4 5" key="1">
    <citation type="submission" date="2023-06" db="EMBL/GenBank/DDBJ databases">
        <authorList>
            <person name="Yushchuk O."/>
            <person name="Binda E."/>
            <person name="Ruckert-Reed C."/>
            <person name="Fedorenko V."/>
            <person name="Kalinowski J."/>
            <person name="Marinelli F."/>
        </authorList>
    </citation>
    <scope>NUCLEOTIDE SEQUENCE [LARGE SCALE GENOMIC DNA]</scope>
    <source>
        <strain evidence="4 5">NRRL 3884</strain>
    </source>
</reference>
<dbReference type="EMBL" id="CP126980">
    <property type="protein sequence ID" value="WIM98439.1"/>
    <property type="molecule type" value="Genomic_DNA"/>
</dbReference>
<name>A0ABY8WKM2_9ACTN</name>
<organism evidence="4 5">
    <name type="scientific">Actinoplanes oblitus</name>
    <dbReference type="NCBI Taxonomy" id="3040509"/>
    <lineage>
        <taxon>Bacteria</taxon>
        <taxon>Bacillati</taxon>
        <taxon>Actinomycetota</taxon>
        <taxon>Actinomycetes</taxon>
        <taxon>Micromonosporales</taxon>
        <taxon>Micromonosporaceae</taxon>
        <taxon>Actinoplanes</taxon>
    </lineage>
</organism>
<dbReference type="RefSeq" id="WP_284919821.1">
    <property type="nucleotide sequence ID" value="NZ_CP126980.1"/>
</dbReference>
<dbReference type="Proteomes" id="UP001240150">
    <property type="component" value="Chromosome"/>
</dbReference>
<keyword evidence="2" id="KW-0812">Transmembrane</keyword>
<keyword evidence="5" id="KW-1185">Reference proteome</keyword>
<feature type="compositionally biased region" description="Low complexity" evidence="1">
    <location>
        <begin position="97"/>
        <end position="111"/>
    </location>
</feature>
<feature type="compositionally biased region" description="Low complexity" evidence="1">
    <location>
        <begin position="120"/>
        <end position="133"/>
    </location>
</feature>
<evidence type="ECO:0000313" key="5">
    <source>
        <dbReference type="Proteomes" id="UP001240150"/>
    </source>
</evidence>
<evidence type="ECO:0000313" key="4">
    <source>
        <dbReference type="EMBL" id="WIM98439.1"/>
    </source>
</evidence>
<feature type="signal peptide" evidence="3">
    <location>
        <begin position="1"/>
        <end position="27"/>
    </location>
</feature>
<feature type="region of interest" description="Disordered" evidence="1">
    <location>
        <begin position="285"/>
        <end position="380"/>
    </location>
</feature>
<feature type="compositionally biased region" description="Basic and acidic residues" evidence="1">
    <location>
        <begin position="66"/>
        <end position="77"/>
    </location>
</feature>
<sequence length="380" mass="39422">MESLRIRRPVVALALTGLLLGGPAACGGENKPEGLPSNRPSVEFSADRTARPAPTGDETTETSEPEPTRTRETRTADPTKTTEATEPTKTREPTKTPEPAKTQKPTKTQEPADTQEPRPAATSSSAVAAGTVSGEDDGGDGGVWGWLLLIALLTGLVGALLYGRNRKVTAWDGEARGLAGETRTVLGVRLPPVLTATGPGQRGLAWPPVRDDLTALEARWAAILPTAPDDERSSYAGGIGGMLRDLVIAVDAENEAVAAGRDWQMLRPRLDAILAALTAALEPAPAAATVHPPQPTAARTPEAPPQPTAPRTPQAPPQPTAPQAPQAPPAATTEYGEPLDADPDDPYGSYPPPRHAAPGDAGPAQPGPSGYPDPDDPGDR</sequence>
<evidence type="ECO:0000256" key="1">
    <source>
        <dbReference type="SAM" id="MobiDB-lite"/>
    </source>
</evidence>
<feature type="chain" id="PRO_5045466350" evidence="3">
    <location>
        <begin position="28"/>
        <end position="380"/>
    </location>
</feature>
<feature type="compositionally biased region" description="Pro residues" evidence="1">
    <location>
        <begin position="302"/>
        <end position="328"/>
    </location>
</feature>
<keyword evidence="2" id="KW-1133">Transmembrane helix</keyword>
<accession>A0ABY8WKM2</accession>
<keyword evidence="2" id="KW-0472">Membrane</keyword>
<proteinExistence type="predicted"/>